<reference evidence="1" key="1">
    <citation type="submission" date="2020-05" db="EMBL/GenBank/DDBJ databases">
        <title>Large-scale comparative analyses of tick genomes elucidate their genetic diversity and vector capacities.</title>
        <authorList>
            <person name="Jia N."/>
            <person name="Wang J."/>
            <person name="Shi W."/>
            <person name="Du L."/>
            <person name="Sun Y."/>
            <person name="Zhan W."/>
            <person name="Jiang J."/>
            <person name="Wang Q."/>
            <person name="Zhang B."/>
            <person name="Ji P."/>
            <person name="Sakyi L.B."/>
            <person name="Cui X."/>
            <person name="Yuan T."/>
            <person name="Jiang B."/>
            <person name="Yang W."/>
            <person name="Lam T.T.-Y."/>
            <person name="Chang Q."/>
            <person name="Ding S."/>
            <person name="Wang X."/>
            <person name="Zhu J."/>
            <person name="Ruan X."/>
            <person name="Zhao L."/>
            <person name="Wei J."/>
            <person name="Que T."/>
            <person name="Du C."/>
            <person name="Cheng J."/>
            <person name="Dai P."/>
            <person name="Han X."/>
            <person name="Huang E."/>
            <person name="Gao Y."/>
            <person name="Liu J."/>
            <person name="Shao H."/>
            <person name="Ye R."/>
            <person name="Li L."/>
            <person name="Wei W."/>
            <person name="Wang X."/>
            <person name="Wang C."/>
            <person name="Yang T."/>
            <person name="Huo Q."/>
            <person name="Li W."/>
            <person name="Guo W."/>
            <person name="Chen H."/>
            <person name="Zhou L."/>
            <person name="Ni X."/>
            <person name="Tian J."/>
            <person name="Zhou Y."/>
            <person name="Sheng Y."/>
            <person name="Liu T."/>
            <person name="Pan Y."/>
            <person name="Xia L."/>
            <person name="Li J."/>
            <person name="Zhao F."/>
            <person name="Cao W."/>
        </authorList>
    </citation>
    <scope>NUCLEOTIDE SEQUENCE</scope>
    <source>
        <strain evidence="1">Dsil-2018</strain>
    </source>
</reference>
<dbReference type="EMBL" id="CM023477">
    <property type="protein sequence ID" value="KAH7937218.1"/>
    <property type="molecule type" value="Genomic_DNA"/>
</dbReference>
<organism evidence="1 2">
    <name type="scientific">Dermacentor silvarum</name>
    <name type="common">Tick</name>
    <dbReference type="NCBI Taxonomy" id="543639"/>
    <lineage>
        <taxon>Eukaryota</taxon>
        <taxon>Metazoa</taxon>
        <taxon>Ecdysozoa</taxon>
        <taxon>Arthropoda</taxon>
        <taxon>Chelicerata</taxon>
        <taxon>Arachnida</taxon>
        <taxon>Acari</taxon>
        <taxon>Parasitiformes</taxon>
        <taxon>Ixodida</taxon>
        <taxon>Ixodoidea</taxon>
        <taxon>Ixodidae</taxon>
        <taxon>Rhipicephalinae</taxon>
        <taxon>Dermacentor</taxon>
    </lineage>
</organism>
<gene>
    <name evidence="1" type="ORF">HPB49_008918</name>
</gene>
<name>A0ACB8C8J7_DERSI</name>
<evidence type="ECO:0000313" key="2">
    <source>
        <dbReference type="Proteomes" id="UP000821865"/>
    </source>
</evidence>
<comment type="caution">
    <text evidence="1">The sequence shown here is derived from an EMBL/GenBank/DDBJ whole genome shotgun (WGS) entry which is preliminary data.</text>
</comment>
<sequence>MALPVRVFGRPRLIANVAMLSRGTIGGSFMAGKQAKKMLFQMRPRWPGSGEQSGRARQRKKGPFSAFSCDCVFGVSVAPVVRRAVAIHGTDAVQECLLTHLELIQAPRQKTSLCGRRVVHPEPEDKVANFVGEHRARSWAVTAELILIKAIELAHESGLTRRAIGNADETPVWFDVPSSTTVCERGAKEVKLLLMGNEHSGFTVMLICTADERGIPAGCYSRERRRLYRQGPRGQMDPNGLESAARMLVLDAFRGHLNAGVKQALRDERTELAVIPGGMTSTLQPLDVVLNKPFKDLVRDQWMAGDSPKTPTGWLHRLPRATVAAGVSQAWCSLHDDMVVWAFKKCCIGNSLDGTEDDLWWDAASEKQMSSD</sequence>
<evidence type="ECO:0000313" key="1">
    <source>
        <dbReference type="EMBL" id="KAH7937218.1"/>
    </source>
</evidence>
<accession>A0ACB8C8J7</accession>
<dbReference type="Proteomes" id="UP000821865">
    <property type="component" value="Chromosome 8"/>
</dbReference>
<proteinExistence type="predicted"/>
<protein>
    <submittedName>
        <fullName evidence="1">Uncharacterized protein</fullName>
    </submittedName>
</protein>
<keyword evidence="2" id="KW-1185">Reference proteome</keyword>